<dbReference type="CDD" id="cd00200">
    <property type="entry name" value="WD40"/>
    <property type="match status" value="1"/>
</dbReference>
<dbReference type="PANTHER" id="PTHR19857">
    <property type="entry name" value="MITOCHONDRIAL DIVISION PROTEIN 1-RELATED"/>
    <property type="match status" value="1"/>
</dbReference>
<evidence type="ECO:0000256" key="2">
    <source>
        <dbReference type="ARBA" id="ARBA00022737"/>
    </source>
</evidence>
<dbReference type="PROSITE" id="PS50082">
    <property type="entry name" value="WD_REPEATS_2"/>
    <property type="match status" value="4"/>
</dbReference>
<dbReference type="SMART" id="SM00320">
    <property type="entry name" value="WD40"/>
    <property type="match status" value="8"/>
</dbReference>
<accession>A0ABD1EAN2</accession>
<keyword evidence="2" id="KW-0677">Repeat</keyword>
<feature type="repeat" description="WD" evidence="3">
    <location>
        <begin position="97"/>
        <end position="138"/>
    </location>
</feature>
<dbReference type="AlphaFoldDB" id="A0ABD1EAN2"/>
<dbReference type="InterPro" id="IPR036322">
    <property type="entry name" value="WD40_repeat_dom_sf"/>
</dbReference>
<keyword evidence="5" id="KW-1185">Reference proteome</keyword>
<dbReference type="PROSITE" id="PS00678">
    <property type="entry name" value="WD_REPEATS_1"/>
    <property type="match status" value="1"/>
</dbReference>
<reference evidence="4 5" key="1">
    <citation type="submission" date="2024-05" db="EMBL/GenBank/DDBJ databases">
        <title>Genetic variation in Jamaican populations of the coffee berry borer (Hypothenemus hampei).</title>
        <authorList>
            <person name="Errbii M."/>
            <person name="Myrie A."/>
        </authorList>
    </citation>
    <scope>NUCLEOTIDE SEQUENCE [LARGE SCALE GENOMIC DNA]</scope>
    <source>
        <strain evidence="4">JA-Hopewell-2020-01-JO</strain>
        <tissue evidence="4">Whole body</tissue>
    </source>
</reference>
<feature type="repeat" description="WD" evidence="3">
    <location>
        <begin position="343"/>
        <end position="381"/>
    </location>
</feature>
<dbReference type="Proteomes" id="UP001566132">
    <property type="component" value="Unassembled WGS sequence"/>
</dbReference>
<comment type="caution">
    <text evidence="4">The sequence shown here is derived from an EMBL/GenBank/DDBJ whole genome shotgun (WGS) entry which is preliminary data.</text>
</comment>
<gene>
    <name evidence="4" type="ORF">ABEB36_012199</name>
</gene>
<dbReference type="InterPro" id="IPR051179">
    <property type="entry name" value="WD_repeat_multifunction"/>
</dbReference>
<sequence length="381" mass="41523">MDDFDDLPEDLDDVEVIYSDGEEDEEPIEDDFHEDIPISSDDLAGEVIDLSQLTFNGHGNSVFSSDVSKDQTLAVTGGEDDMAYLWNTSTGEVVFECTGHKDSVTEVCFNHNDQYIATGDMAGMIQVWSVQEKKLVWCFEGDEIGWLLWHPMSNILFAGCQTGDIYIWQIPSGNCKILPSPANVSCTCGKILPNGKQLLAGYENGQIRLWDIKETNAIWTNVTDNDSVNGLDLNQDGSLVITAPKANVLKMSDGKAIGNVLIEGESEIEAAIFNNDLNVIITGSLSGQLGVWQLGKFVLRHQARIEASVTVLKLGTFNRVFVGATDGGVYVCDAKAGTLLDVLTGHKRCILSVTVFSDGNRVLTTSDDGTAKIFGLKQYSM</sequence>
<feature type="repeat" description="WD" evidence="3">
    <location>
        <begin position="55"/>
        <end position="96"/>
    </location>
</feature>
<feature type="repeat" description="WD" evidence="3">
    <location>
        <begin position="193"/>
        <end position="220"/>
    </location>
</feature>
<evidence type="ECO:0000256" key="1">
    <source>
        <dbReference type="ARBA" id="ARBA00022574"/>
    </source>
</evidence>
<proteinExistence type="predicted"/>
<dbReference type="EMBL" id="JBDJPC010000009">
    <property type="protein sequence ID" value="KAL1491630.1"/>
    <property type="molecule type" value="Genomic_DNA"/>
</dbReference>
<evidence type="ECO:0000313" key="5">
    <source>
        <dbReference type="Proteomes" id="UP001566132"/>
    </source>
</evidence>
<protein>
    <recommendedName>
        <fullName evidence="6">Angio-associated migratory cell protein</fullName>
    </recommendedName>
</protein>
<name>A0ABD1EAN2_HYPHA</name>
<dbReference type="PROSITE" id="PS50294">
    <property type="entry name" value="WD_REPEATS_REGION"/>
    <property type="match status" value="3"/>
</dbReference>
<dbReference type="Pfam" id="PF00400">
    <property type="entry name" value="WD40"/>
    <property type="match status" value="4"/>
</dbReference>
<dbReference type="PANTHER" id="PTHR19857:SF8">
    <property type="entry name" value="ANGIO-ASSOCIATED MIGRATORY CELL PROTEIN"/>
    <property type="match status" value="1"/>
</dbReference>
<evidence type="ECO:0000313" key="4">
    <source>
        <dbReference type="EMBL" id="KAL1491630.1"/>
    </source>
</evidence>
<dbReference type="SUPFAM" id="SSF50978">
    <property type="entry name" value="WD40 repeat-like"/>
    <property type="match status" value="1"/>
</dbReference>
<organism evidence="4 5">
    <name type="scientific">Hypothenemus hampei</name>
    <name type="common">Coffee berry borer</name>
    <dbReference type="NCBI Taxonomy" id="57062"/>
    <lineage>
        <taxon>Eukaryota</taxon>
        <taxon>Metazoa</taxon>
        <taxon>Ecdysozoa</taxon>
        <taxon>Arthropoda</taxon>
        <taxon>Hexapoda</taxon>
        <taxon>Insecta</taxon>
        <taxon>Pterygota</taxon>
        <taxon>Neoptera</taxon>
        <taxon>Endopterygota</taxon>
        <taxon>Coleoptera</taxon>
        <taxon>Polyphaga</taxon>
        <taxon>Cucujiformia</taxon>
        <taxon>Curculionidae</taxon>
        <taxon>Scolytinae</taxon>
        <taxon>Hypothenemus</taxon>
    </lineage>
</organism>
<evidence type="ECO:0000256" key="3">
    <source>
        <dbReference type="PROSITE-ProRule" id="PRU00221"/>
    </source>
</evidence>
<dbReference type="InterPro" id="IPR015943">
    <property type="entry name" value="WD40/YVTN_repeat-like_dom_sf"/>
</dbReference>
<dbReference type="Gene3D" id="2.130.10.10">
    <property type="entry name" value="YVTN repeat-like/Quinoprotein amine dehydrogenase"/>
    <property type="match status" value="1"/>
</dbReference>
<keyword evidence="1 3" id="KW-0853">WD repeat</keyword>
<evidence type="ECO:0008006" key="6">
    <source>
        <dbReference type="Google" id="ProtNLM"/>
    </source>
</evidence>
<dbReference type="InterPro" id="IPR019775">
    <property type="entry name" value="WD40_repeat_CS"/>
</dbReference>
<dbReference type="InterPro" id="IPR001680">
    <property type="entry name" value="WD40_rpt"/>
</dbReference>